<evidence type="ECO:0000313" key="4">
    <source>
        <dbReference type="Proteomes" id="UP000031419"/>
    </source>
</evidence>
<keyword evidence="1" id="KW-0472">Membrane</keyword>
<feature type="domain" description="Endonuclease/exonuclease/phosphatase" evidence="2">
    <location>
        <begin position="116"/>
        <end position="323"/>
    </location>
</feature>
<dbReference type="RefSeq" id="WP_029722454.1">
    <property type="nucleotide sequence ID" value="NZ_JAJUIW010000016.1"/>
</dbReference>
<evidence type="ECO:0000259" key="2">
    <source>
        <dbReference type="Pfam" id="PF03372"/>
    </source>
</evidence>
<dbReference type="Gene3D" id="3.60.10.10">
    <property type="entry name" value="Endonuclease/exonuclease/phosphatase"/>
    <property type="match status" value="1"/>
</dbReference>
<sequence>MDQTLPEVSQTVPQQRHKPGGAAAAGLLVLATAGFTGWVVLSVVGFDANRYAVALIALFPYAPVVGVVLALAGLLLRRWPVVLCAVLATAVSGGALAPRVLADGPPQGGGEPLRVLSINTYYGSASAEEIVRLVASNRVDVLSLQELTPELVAELDRAGLAAELPHRVFQAGPHATGSGLASRYPLQETSLVEGTANRQPSALVELPGGATVEVVAVHAMYPMGKNTTPTWRSDMAALPDPVDGAVPRLLVGDFNATLDHTPLRELVDRGYRDAAARTGRGWLPTWPEEGTLLPPPVTIDHVLCGGGLQARDFRVLPVPGADHRAVFTEVLVGR</sequence>
<proteinExistence type="predicted"/>
<keyword evidence="3" id="KW-0540">Nuclease</keyword>
<feature type="transmembrane region" description="Helical" evidence="1">
    <location>
        <begin position="21"/>
        <end position="45"/>
    </location>
</feature>
<evidence type="ECO:0000313" key="3">
    <source>
        <dbReference type="EMBL" id="KEI43471.1"/>
    </source>
</evidence>
<dbReference type="eggNOG" id="COG3021">
    <property type="taxonomic scope" value="Bacteria"/>
</dbReference>
<keyword evidence="4" id="KW-1185">Reference proteome</keyword>
<gene>
    <name evidence="3" type="ORF">GU90_15600</name>
</gene>
<accession>A0A073AVU4</accession>
<dbReference type="Proteomes" id="UP000031419">
    <property type="component" value="Unassembled WGS sequence"/>
</dbReference>
<evidence type="ECO:0000256" key="1">
    <source>
        <dbReference type="SAM" id="Phobius"/>
    </source>
</evidence>
<name>A0A073AVU4_9PSEU</name>
<dbReference type="InterPro" id="IPR005135">
    <property type="entry name" value="Endo/exonuclease/phosphatase"/>
</dbReference>
<keyword evidence="1" id="KW-0812">Transmembrane</keyword>
<dbReference type="SUPFAM" id="SSF56219">
    <property type="entry name" value="DNase I-like"/>
    <property type="match status" value="1"/>
</dbReference>
<keyword evidence="1" id="KW-1133">Transmembrane helix</keyword>
<dbReference type="OrthoDB" id="2340043at2"/>
<organism evidence="3 4">
    <name type="scientific">Saccharopolyspora rectivirgula</name>
    <dbReference type="NCBI Taxonomy" id="28042"/>
    <lineage>
        <taxon>Bacteria</taxon>
        <taxon>Bacillati</taxon>
        <taxon>Actinomycetota</taxon>
        <taxon>Actinomycetes</taxon>
        <taxon>Pseudonocardiales</taxon>
        <taxon>Pseudonocardiaceae</taxon>
        <taxon>Saccharopolyspora</taxon>
    </lineage>
</organism>
<dbReference type="InterPro" id="IPR036691">
    <property type="entry name" value="Endo/exonu/phosph_ase_sf"/>
</dbReference>
<comment type="caution">
    <text evidence="3">The sequence shown here is derived from an EMBL/GenBank/DDBJ whole genome shotgun (WGS) entry which is preliminary data.</text>
</comment>
<feature type="transmembrane region" description="Helical" evidence="1">
    <location>
        <begin position="79"/>
        <end position="97"/>
    </location>
</feature>
<feature type="transmembrane region" description="Helical" evidence="1">
    <location>
        <begin position="51"/>
        <end position="72"/>
    </location>
</feature>
<keyword evidence="3" id="KW-0378">Hydrolase</keyword>
<dbReference type="EMBL" id="JNVU01000038">
    <property type="protein sequence ID" value="KEI43471.1"/>
    <property type="molecule type" value="Genomic_DNA"/>
</dbReference>
<reference evidence="3 4" key="1">
    <citation type="submission" date="2014-06" db="EMBL/GenBank/DDBJ databases">
        <title>Saccharopolyspora rectivirgula DSM-43113 Genome sequencing.</title>
        <authorList>
            <person name="Barrera C."/>
            <person name="Millon L."/>
            <person name="Rognon B."/>
            <person name="Zaugg C."/>
            <person name="Monod M."/>
        </authorList>
    </citation>
    <scope>NUCLEOTIDE SEQUENCE [LARGE SCALE GENOMIC DNA]</scope>
    <source>
        <strain evidence="3 4">DSM 43113</strain>
    </source>
</reference>
<dbReference type="AlphaFoldDB" id="A0A073AVU4"/>
<dbReference type="Pfam" id="PF03372">
    <property type="entry name" value="Exo_endo_phos"/>
    <property type="match status" value="1"/>
</dbReference>
<dbReference type="GO" id="GO:0004519">
    <property type="term" value="F:endonuclease activity"/>
    <property type="evidence" value="ECO:0007669"/>
    <property type="project" value="UniProtKB-KW"/>
</dbReference>
<keyword evidence="3" id="KW-0255">Endonuclease</keyword>
<protein>
    <submittedName>
        <fullName evidence="3">Endonuclease</fullName>
    </submittedName>
</protein>